<dbReference type="AlphaFoldDB" id="A0A2K3NHE3"/>
<evidence type="ECO:0000313" key="4">
    <source>
        <dbReference type="EMBL" id="PNY02439.1"/>
    </source>
</evidence>
<dbReference type="Pfam" id="PF02458">
    <property type="entry name" value="Transferase"/>
    <property type="match status" value="1"/>
</dbReference>
<evidence type="ECO:0000313" key="3">
    <source>
        <dbReference type="EMBL" id="PNX99130.1"/>
    </source>
</evidence>
<keyword evidence="1 4" id="KW-0808">Transferase</keyword>
<keyword evidence="2" id="KW-0012">Acyltransferase</keyword>
<sequence length="482" mass="54461">MASLNNHIKIHEQCKVAPHSSTQLSLPLTFFDLIWLRFHPVERIFFYTLPNSESHPSFFFHNLVPKLKTSLSLTLQHFLPLAGNIVWPSDSPKPFIQFNPNDDGVSLLLAQSDDDIDFNKILEHNSPQEASLSRSFVPDLESTDSFASIISIQITLFPKSGFSIGISTHHAVLDGKSSTMFVKAWASICKSLEETKAPTLEPFLEPFLEREVIKDPKDLENVFINTWNRISSHFDRSNVRSIKIMSNMFQPIIKDSVRATFELTRADLEKLNKSILSKWNNVVEEAQEQEQEHPKKLSSFVLTCSYVSVCIAKAIQQSESDKRQKFSFGFPVDCRDRLDHPIPENYFGNCVTNHIVDTEPEDFTKEDGMVIVAKKIYDKIKKMDKGSVLDGLDTFMFKLMAMFGEGVKGMGVAGSTRFGVYEIDFGFGKPEKVEITSIDRGLTIGLTESKDLKGGVEVGLVLDKNVMDLFHTIFHEGICFDS</sequence>
<evidence type="ECO:0000256" key="2">
    <source>
        <dbReference type="ARBA" id="ARBA00023315"/>
    </source>
</evidence>
<dbReference type="SUPFAM" id="SSF52777">
    <property type="entry name" value="CoA-dependent acyltransferases"/>
    <property type="match status" value="1"/>
</dbReference>
<dbReference type="Proteomes" id="UP000236291">
    <property type="component" value="Unassembled WGS sequence"/>
</dbReference>
<dbReference type="Gene3D" id="3.30.559.10">
    <property type="entry name" value="Chloramphenicol acetyltransferase-like domain"/>
    <property type="match status" value="2"/>
</dbReference>
<evidence type="ECO:0000256" key="1">
    <source>
        <dbReference type="ARBA" id="ARBA00022679"/>
    </source>
</evidence>
<dbReference type="InterPro" id="IPR023213">
    <property type="entry name" value="CAT-like_dom_sf"/>
</dbReference>
<name>A0A2K3NHE3_TRIPR</name>
<gene>
    <name evidence="3" type="ORF">L195_g022393</name>
    <name evidence="4" type="ORF">L195_g025746</name>
</gene>
<dbReference type="PANTHER" id="PTHR31625">
    <property type="match status" value="1"/>
</dbReference>
<organism evidence="4 5">
    <name type="scientific">Trifolium pratense</name>
    <name type="common">Red clover</name>
    <dbReference type="NCBI Taxonomy" id="57577"/>
    <lineage>
        <taxon>Eukaryota</taxon>
        <taxon>Viridiplantae</taxon>
        <taxon>Streptophyta</taxon>
        <taxon>Embryophyta</taxon>
        <taxon>Tracheophyta</taxon>
        <taxon>Spermatophyta</taxon>
        <taxon>Magnoliopsida</taxon>
        <taxon>eudicotyledons</taxon>
        <taxon>Gunneridae</taxon>
        <taxon>Pentapetalae</taxon>
        <taxon>rosids</taxon>
        <taxon>fabids</taxon>
        <taxon>Fabales</taxon>
        <taxon>Fabaceae</taxon>
        <taxon>Papilionoideae</taxon>
        <taxon>50 kb inversion clade</taxon>
        <taxon>NPAAA clade</taxon>
        <taxon>Hologalegina</taxon>
        <taxon>IRL clade</taxon>
        <taxon>Trifolieae</taxon>
        <taxon>Trifolium</taxon>
    </lineage>
</organism>
<comment type="caution">
    <text evidence="4">The sequence shown here is derived from an EMBL/GenBank/DDBJ whole genome shotgun (WGS) entry which is preliminary data.</text>
</comment>
<protein>
    <submittedName>
        <fullName evidence="4">Isoflavonoid malonyl transferase</fullName>
    </submittedName>
</protein>
<accession>A0A2K3NHE3</accession>
<dbReference type="EMBL" id="ASHM01021358">
    <property type="protein sequence ID" value="PNY02439.1"/>
    <property type="molecule type" value="Genomic_DNA"/>
</dbReference>
<reference evidence="4 5" key="2">
    <citation type="journal article" date="2017" name="Front. Plant Sci.">
        <title>Gene Classification and Mining of Molecular Markers Useful in Red Clover (Trifolium pratense) Breeding.</title>
        <authorList>
            <person name="Istvanek J."/>
            <person name="Dluhosova J."/>
            <person name="Dluhos P."/>
            <person name="Patkova L."/>
            <person name="Nedelnik J."/>
            <person name="Repkova J."/>
        </authorList>
    </citation>
    <scope>NUCLEOTIDE SEQUENCE [LARGE SCALE GENOMIC DNA]</scope>
    <source>
        <strain evidence="5">cv. Tatra</strain>
        <tissue evidence="4">Young leaves</tissue>
    </source>
</reference>
<proteinExistence type="predicted"/>
<dbReference type="EMBL" id="ASHM01017424">
    <property type="protein sequence ID" value="PNX99130.1"/>
    <property type="molecule type" value="Genomic_DNA"/>
</dbReference>
<dbReference type="GO" id="GO:0016747">
    <property type="term" value="F:acyltransferase activity, transferring groups other than amino-acyl groups"/>
    <property type="evidence" value="ECO:0007669"/>
    <property type="project" value="UniProtKB-ARBA"/>
</dbReference>
<dbReference type="ExpressionAtlas" id="A0A2K3NHE3">
    <property type="expression patterns" value="baseline"/>
</dbReference>
<reference evidence="4 5" key="1">
    <citation type="journal article" date="2014" name="Am. J. Bot.">
        <title>Genome assembly and annotation for red clover (Trifolium pratense; Fabaceae).</title>
        <authorList>
            <person name="Istvanek J."/>
            <person name="Jaros M."/>
            <person name="Krenek A."/>
            <person name="Repkova J."/>
        </authorList>
    </citation>
    <scope>NUCLEOTIDE SEQUENCE [LARGE SCALE GENOMIC DNA]</scope>
    <source>
        <strain evidence="5">cv. Tatra</strain>
        <tissue evidence="4">Young leaves</tissue>
    </source>
</reference>
<dbReference type="STRING" id="57577.A0A2K3NHE3"/>
<dbReference type="InterPro" id="IPR051504">
    <property type="entry name" value="Plant_metabolite_acyltrans"/>
</dbReference>
<evidence type="ECO:0000313" key="5">
    <source>
        <dbReference type="Proteomes" id="UP000236291"/>
    </source>
</evidence>